<accession>C5FX75</accession>
<dbReference type="AlphaFoldDB" id="C5FX75"/>
<dbReference type="OrthoDB" id="4171067at2759"/>
<dbReference type="Proteomes" id="UP000002035">
    <property type="component" value="Unassembled WGS sequence"/>
</dbReference>
<evidence type="ECO:0000256" key="1">
    <source>
        <dbReference type="SAM" id="SignalP"/>
    </source>
</evidence>
<feature type="signal peptide" evidence="1">
    <location>
        <begin position="1"/>
        <end position="19"/>
    </location>
</feature>
<dbReference type="OMA" id="GSPCRYW"/>
<dbReference type="GeneID" id="9225513"/>
<evidence type="ECO:0000313" key="2">
    <source>
        <dbReference type="EMBL" id="EEQ34915.1"/>
    </source>
</evidence>
<reference evidence="3" key="1">
    <citation type="journal article" date="2012" name="MBio">
        <title>Comparative genome analysis of Trichophyton rubrum and related dermatophytes reveals candidate genes involved in infection.</title>
        <authorList>
            <person name="Martinez D.A."/>
            <person name="Oliver B.G."/>
            <person name="Graeser Y."/>
            <person name="Goldberg J.M."/>
            <person name="Li W."/>
            <person name="Martinez-Rossi N.M."/>
            <person name="Monod M."/>
            <person name="Shelest E."/>
            <person name="Barton R.C."/>
            <person name="Birch E."/>
            <person name="Brakhage A.A."/>
            <person name="Chen Z."/>
            <person name="Gurr S.J."/>
            <person name="Heiman D."/>
            <person name="Heitman J."/>
            <person name="Kosti I."/>
            <person name="Rossi A."/>
            <person name="Saif S."/>
            <person name="Samalova M."/>
            <person name="Saunders C.W."/>
            <person name="Shea T."/>
            <person name="Summerbell R.C."/>
            <person name="Xu J."/>
            <person name="Young S."/>
            <person name="Zeng Q."/>
            <person name="Birren B.W."/>
            <person name="Cuomo C.A."/>
            <person name="White T.C."/>
        </authorList>
    </citation>
    <scope>NUCLEOTIDE SEQUENCE [LARGE SCALE GENOMIC DNA]</scope>
    <source>
        <strain evidence="3">ATCC MYA-4605 / CBS 113480</strain>
    </source>
</reference>
<protein>
    <submittedName>
        <fullName evidence="2">Uncharacterized protein</fullName>
    </submittedName>
</protein>
<dbReference type="RefSeq" id="XP_002843951.1">
    <property type="nucleotide sequence ID" value="XM_002843905.1"/>
</dbReference>
<keyword evidence="1" id="KW-0732">Signal</keyword>
<dbReference type="EMBL" id="DS995707">
    <property type="protein sequence ID" value="EEQ34915.1"/>
    <property type="molecule type" value="Genomic_DNA"/>
</dbReference>
<dbReference type="VEuPathDB" id="FungiDB:MCYG_07734"/>
<dbReference type="HOGENOM" id="CLU_105108_0_0_1"/>
<gene>
    <name evidence="2" type="ORF">MCYG_07734</name>
</gene>
<evidence type="ECO:0000313" key="3">
    <source>
        <dbReference type="Proteomes" id="UP000002035"/>
    </source>
</evidence>
<feature type="chain" id="PRO_5002951617" evidence="1">
    <location>
        <begin position="20"/>
        <end position="157"/>
    </location>
</feature>
<proteinExistence type="predicted"/>
<dbReference type="eggNOG" id="ENOG502RQUS">
    <property type="taxonomic scope" value="Eukaryota"/>
</dbReference>
<organism evidence="2 3">
    <name type="scientific">Arthroderma otae (strain ATCC MYA-4605 / CBS 113480)</name>
    <name type="common">Microsporum canis</name>
    <dbReference type="NCBI Taxonomy" id="554155"/>
    <lineage>
        <taxon>Eukaryota</taxon>
        <taxon>Fungi</taxon>
        <taxon>Dikarya</taxon>
        <taxon>Ascomycota</taxon>
        <taxon>Pezizomycotina</taxon>
        <taxon>Eurotiomycetes</taxon>
        <taxon>Eurotiomycetidae</taxon>
        <taxon>Onygenales</taxon>
        <taxon>Arthrodermataceae</taxon>
        <taxon>Microsporum</taxon>
    </lineage>
</organism>
<keyword evidence="3" id="KW-1185">Reference proteome</keyword>
<sequence length="157" mass="17912">MRLLPLVISLSAFVANVSADYSIKVITHNGMNVTSRALYNTIEIGSKDSYQYWDFHQVLGAKDWIYFGLSDYFIRFREYHTGAIALADNTPSLFRVEKDADATYLITTETDPSGQKLAWTAEHNDTNPNGNMIVKLRPYDRGSSQRFDIRDYTVPDD</sequence>
<name>C5FX75_ARTOC</name>